<sequence length="82" mass="8899">MQILVEVPSNLPDAAQRSPQEFAREAKMAMAAKLYEMKRISSGMAAAMAGMGRVEFLGELHRYGVPVIDLNDAELESDVACA</sequence>
<protein>
    <submittedName>
        <fullName evidence="2">Uncharacterized protein</fullName>
    </submittedName>
</protein>
<dbReference type="KEGG" id="ddz:DSYM_06010"/>
<dbReference type="InterPro" id="IPR005368">
    <property type="entry name" value="UPF0175"/>
</dbReference>
<dbReference type="PANTHER" id="PTHR37525:SF1">
    <property type="entry name" value="UPF0175 PROTEIN SSL1255"/>
    <property type="match status" value="1"/>
</dbReference>
<dbReference type="InterPro" id="IPR052264">
    <property type="entry name" value="UPF0175_domain"/>
</dbReference>
<name>A0A809RKD5_9PROT</name>
<evidence type="ECO:0000313" key="3">
    <source>
        <dbReference type="Proteomes" id="UP000662914"/>
    </source>
</evidence>
<gene>
    <name evidence="2" type="ORF">DSYM_06010</name>
</gene>
<organism evidence="2 3">
    <name type="scientific">Candidatus Desulfobacillus denitrificans</name>
    <dbReference type="NCBI Taxonomy" id="2608985"/>
    <lineage>
        <taxon>Bacteria</taxon>
        <taxon>Pseudomonadati</taxon>
        <taxon>Pseudomonadota</taxon>
        <taxon>Betaproteobacteria</taxon>
        <taxon>Candidatus Desulfobacillus</taxon>
    </lineage>
</organism>
<reference evidence="2" key="1">
    <citation type="journal article" name="DNA Res.">
        <title>The physiological potential of anammox bacteria as revealed by their core genome structure.</title>
        <authorList>
            <person name="Okubo T."/>
            <person name="Toyoda A."/>
            <person name="Fukuhara K."/>
            <person name="Uchiyama I."/>
            <person name="Harigaya Y."/>
            <person name="Kuroiwa M."/>
            <person name="Suzuki T."/>
            <person name="Murakami Y."/>
            <person name="Suwa Y."/>
            <person name="Takami H."/>
        </authorList>
    </citation>
    <scope>NUCLEOTIDE SEQUENCE</scope>
    <source>
        <strain evidence="2">317325-3</strain>
    </source>
</reference>
<dbReference type="PANTHER" id="PTHR37525">
    <property type="entry name" value="UPF0175 PROTEIN SSL1255"/>
    <property type="match status" value="1"/>
</dbReference>
<proteinExistence type="inferred from homology"/>
<dbReference type="Pfam" id="PF03683">
    <property type="entry name" value="UPF0175"/>
    <property type="match status" value="1"/>
</dbReference>
<dbReference type="AlphaFoldDB" id="A0A809RKD5"/>
<evidence type="ECO:0000256" key="1">
    <source>
        <dbReference type="ARBA" id="ARBA00005651"/>
    </source>
</evidence>
<dbReference type="EMBL" id="AP021857">
    <property type="protein sequence ID" value="BBO19902.1"/>
    <property type="molecule type" value="Genomic_DNA"/>
</dbReference>
<comment type="similarity">
    <text evidence="1">Belongs to the UPF0175 family.</text>
</comment>
<accession>A0A809RKD5</accession>
<evidence type="ECO:0000313" key="2">
    <source>
        <dbReference type="EMBL" id="BBO19902.1"/>
    </source>
</evidence>
<dbReference type="Proteomes" id="UP000662914">
    <property type="component" value="Chromosome"/>
</dbReference>